<keyword evidence="2" id="KW-0808">Transferase</keyword>
<gene>
    <name evidence="3" type="ORF">PIB30_093051</name>
</gene>
<dbReference type="PANTHER" id="PTHR31147">
    <property type="entry name" value="ACYL TRANSFERASE 4"/>
    <property type="match status" value="1"/>
</dbReference>
<reference evidence="3 4" key="1">
    <citation type="journal article" date="2023" name="Plants (Basel)">
        <title>Bridging the Gap: Combining Genomics and Transcriptomics Approaches to Understand Stylosanthes scabra, an Orphan Legume from the Brazilian Caatinga.</title>
        <authorList>
            <person name="Ferreira-Neto J.R.C."/>
            <person name="da Silva M.D."/>
            <person name="Binneck E."/>
            <person name="de Melo N.F."/>
            <person name="da Silva R.H."/>
            <person name="de Melo A.L.T.M."/>
            <person name="Pandolfi V."/>
            <person name="Bustamante F.O."/>
            <person name="Brasileiro-Vidal A.C."/>
            <person name="Benko-Iseppon A.M."/>
        </authorList>
    </citation>
    <scope>NUCLEOTIDE SEQUENCE [LARGE SCALE GENOMIC DNA]</scope>
    <source>
        <tissue evidence="3">Leaves</tissue>
    </source>
</reference>
<dbReference type="Gene3D" id="3.30.559.10">
    <property type="entry name" value="Chloramphenicol acetyltransferase-like domain"/>
    <property type="match status" value="1"/>
</dbReference>
<proteinExistence type="inferred from homology"/>
<keyword evidence="4" id="KW-1185">Reference proteome</keyword>
<dbReference type="EMBL" id="JASCZI010062375">
    <property type="protein sequence ID" value="MED6140421.1"/>
    <property type="molecule type" value="Genomic_DNA"/>
</dbReference>
<evidence type="ECO:0000256" key="1">
    <source>
        <dbReference type="ARBA" id="ARBA00009861"/>
    </source>
</evidence>
<comment type="similarity">
    <text evidence="1">Belongs to the plant acyltransferase family.</text>
</comment>
<feature type="non-terminal residue" evidence="3">
    <location>
        <position position="153"/>
    </location>
</feature>
<dbReference type="InterPro" id="IPR050898">
    <property type="entry name" value="Plant_acyltransferase"/>
</dbReference>
<dbReference type="PANTHER" id="PTHR31147:SF66">
    <property type="entry name" value="OS05G0315700 PROTEIN"/>
    <property type="match status" value="1"/>
</dbReference>
<name>A0ABU6SVE7_9FABA</name>
<protein>
    <submittedName>
        <fullName evidence="3">Uncharacterized protein</fullName>
    </submittedName>
</protein>
<sequence>MVLLKSSSTSLVFKVRRNQPELVAPASPTPHELKLLSNLDDQMGLRIHLESVQFFPYNPLITAWDDFIHFFKEAFSKALVFYYPFAGRIREGAKGKLMVDCTGEGVLFTQAEADVTLDQFGSDLMPPFPCFDELLYNIPGSDQIINAPLLTFQ</sequence>
<dbReference type="Proteomes" id="UP001341840">
    <property type="component" value="Unassembled WGS sequence"/>
</dbReference>
<evidence type="ECO:0000313" key="3">
    <source>
        <dbReference type="EMBL" id="MED6140421.1"/>
    </source>
</evidence>
<evidence type="ECO:0000256" key="2">
    <source>
        <dbReference type="ARBA" id="ARBA00022679"/>
    </source>
</evidence>
<dbReference type="Pfam" id="PF02458">
    <property type="entry name" value="Transferase"/>
    <property type="match status" value="1"/>
</dbReference>
<comment type="caution">
    <text evidence="3">The sequence shown here is derived from an EMBL/GenBank/DDBJ whole genome shotgun (WGS) entry which is preliminary data.</text>
</comment>
<accession>A0ABU6SVE7</accession>
<evidence type="ECO:0000313" key="4">
    <source>
        <dbReference type="Proteomes" id="UP001341840"/>
    </source>
</evidence>
<organism evidence="3 4">
    <name type="scientific">Stylosanthes scabra</name>
    <dbReference type="NCBI Taxonomy" id="79078"/>
    <lineage>
        <taxon>Eukaryota</taxon>
        <taxon>Viridiplantae</taxon>
        <taxon>Streptophyta</taxon>
        <taxon>Embryophyta</taxon>
        <taxon>Tracheophyta</taxon>
        <taxon>Spermatophyta</taxon>
        <taxon>Magnoliopsida</taxon>
        <taxon>eudicotyledons</taxon>
        <taxon>Gunneridae</taxon>
        <taxon>Pentapetalae</taxon>
        <taxon>rosids</taxon>
        <taxon>fabids</taxon>
        <taxon>Fabales</taxon>
        <taxon>Fabaceae</taxon>
        <taxon>Papilionoideae</taxon>
        <taxon>50 kb inversion clade</taxon>
        <taxon>dalbergioids sensu lato</taxon>
        <taxon>Dalbergieae</taxon>
        <taxon>Pterocarpus clade</taxon>
        <taxon>Stylosanthes</taxon>
    </lineage>
</organism>
<dbReference type="InterPro" id="IPR023213">
    <property type="entry name" value="CAT-like_dom_sf"/>
</dbReference>